<dbReference type="AlphaFoldDB" id="A0AA40KVU9"/>
<gene>
    <name evidence="1" type="ORF">K0M31_007494</name>
</gene>
<evidence type="ECO:0000313" key="1">
    <source>
        <dbReference type="EMBL" id="KAK1134714.1"/>
    </source>
</evidence>
<dbReference type="EMBL" id="JAHYIQ010000002">
    <property type="protein sequence ID" value="KAK1134714.1"/>
    <property type="molecule type" value="Genomic_DNA"/>
</dbReference>
<sequence length="125" mass="13926">MECHGGHGCRGLKQLHGAQLWPHGVWCCARGLPRGWFDVRLPHAARLPPVPRGSWKGDLPARLIAPYSRRDAAIKTKATVARVPRCPIERDRGLRKFRANGSTRVVFASRPSSAWGVLAEILTFR</sequence>
<keyword evidence="2" id="KW-1185">Reference proteome</keyword>
<proteinExistence type="predicted"/>
<accession>A0AA40KVU9</accession>
<dbReference type="Proteomes" id="UP001177670">
    <property type="component" value="Unassembled WGS sequence"/>
</dbReference>
<comment type="caution">
    <text evidence="1">The sequence shown here is derived from an EMBL/GenBank/DDBJ whole genome shotgun (WGS) entry which is preliminary data.</text>
</comment>
<protein>
    <submittedName>
        <fullName evidence="1">Uncharacterized protein</fullName>
    </submittedName>
</protein>
<evidence type="ECO:0000313" key="2">
    <source>
        <dbReference type="Proteomes" id="UP001177670"/>
    </source>
</evidence>
<organism evidence="1 2">
    <name type="scientific">Melipona bicolor</name>
    <dbReference type="NCBI Taxonomy" id="60889"/>
    <lineage>
        <taxon>Eukaryota</taxon>
        <taxon>Metazoa</taxon>
        <taxon>Ecdysozoa</taxon>
        <taxon>Arthropoda</taxon>
        <taxon>Hexapoda</taxon>
        <taxon>Insecta</taxon>
        <taxon>Pterygota</taxon>
        <taxon>Neoptera</taxon>
        <taxon>Endopterygota</taxon>
        <taxon>Hymenoptera</taxon>
        <taxon>Apocrita</taxon>
        <taxon>Aculeata</taxon>
        <taxon>Apoidea</taxon>
        <taxon>Anthophila</taxon>
        <taxon>Apidae</taxon>
        <taxon>Melipona</taxon>
    </lineage>
</organism>
<name>A0AA40KVU9_9HYME</name>
<reference evidence="1" key="1">
    <citation type="submission" date="2021-10" db="EMBL/GenBank/DDBJ databases">
        <title>Melipona bicolor Genome sequencing and assembly.</title>
        <authorList>
            <person name="Araujo N.S."/>
            <person name="Arias M.C."/>
        </authorList>
    </citation>
    <scope>NUCLEOTIDE SEQUENCE</scope>
    <source>
        <strain evidence="1">USP_2M_L1-L4_2017</strain>
        <tissue evidence="1">Whole body</tissue>
    </source>
</reference>